<evidence type="ECO:0000313" key="2">
    <source>
        <dbReference type="EMBL" id="AKV02830.1"/>
    </source>
</evidence>
<feature type="compositionally biased region" description="Acidic residues" evidence="1">
    <location>
        <begin position="19"/>
        <end position="54"/>
    </location>
</feature>
<feature type="compositionally biased region" description="Basic and acidic residues" evidence="1">
    <location>
        <begin position="86"/>
        <end position="104"/>
    </location>
</feature>
<dbReference type="KEGG" id="llu:AKJ09_09493"/>
<gene>
    <name evidence="2" type="ORF">AKJ09_09493</name>
</gene>
<sequence>MGAISRAKDDDLDLPPLDGEGDEETGDDAAEELDEETPDGADAFDDATAEDEPIELAVEGAEAGWLQDADDAESLDVGVFELVSDADSRSGEDDEPDTRMHDDDLLGIDDSVAAVDSGEEGPLADDEELKEEDLPALDADEDGDVADDVLFDRAMLGAEEELRWDDRAWARVAEFDGGEEDGRESHWESGTLVAPGEEKQSARDAAWRHLDESGRVTAAAFVPGDSVVVALDERTRTMLVRIRPDGTSRIIAEIDAPSGDDDGEPLRVTALRWDGSSGWLIARGTFGVQAFRPA</sequence>
<evidence type="ECO:0000256" key="1">
    <source>
        <dbReference type="SAM" id="MobiDB-lite"/>
    </source>
</evidence>
<evidence type="ECO:0000313" key="3">
    <source>
        <dbReference type="Proteomes" id="UP000064967"/>
    </source>
</evidence>
<protein>
    <submittedName>
        <fullName evidence="2">Uncharacterized protein</fullName>
    </submittedName>
</protein>
<name>A0A0K1QBP5_9BACT</name>
<dbReference type="EMBL" id="CP012333">
    <property type="protein sequence ID" value="AKV02830.1"/>
    <property type="molecule type" value="Genomic_DNA"/>
</dbReference>
<keyword evidence="3" id="KW-1185">Reference proteome</keyword>
<dbReference type="Proteomes" id="UP000064967">
    <property type="component" value="Chromosome"/>
</dbReference>
<accession>A0A0K1QBP5</accession>
<dbReference type="RefSeq" id="WP_146653690.1">
    <property type="nucleotide sequence ID" value="NZ_CP012333.1"/>
</dbReference>
<organism evidence="2 3">
    <name type="scientific">Labilithrix luteola</name>
    <dbReference type="NCBI Taxonomy" id="1391654"/>
    <lineage>
        <taxon>Bacteria</taxon>
        <taxon>Pseudomonadati</taxon>
        <taxon>Myxococcota</taxon>
        <taxon>Polyangia</taxon>
        <taxon>Polyangiales</taxon>
        <taxon>Labilitrichaceae</taxon>
        <taxon>Labilithrix</taxon>
    </lineage>
</organism>
<proteinExistence type="predicted"/>
<feature type="region of interest" description="Disordered" evidence="1">
    <location>
        <begin position="179"/>
        <end position="199"/>
    </location>
</feature>
<feature type="region of interest" description="Disordered" evidence="1">
    <location>
        <begin position="1"/>
        <end position="145"/>
    </location>
</feature>
<dbReference type="AlphaFoldDB" id="A0A0K1QBP5"/>
<reference evidence="2 3" key="1">
    <citation type="submission" date="2015-08" db="EMBL/GenBank/DDBJ databases">
        <authorList>
            <person name="Babu N.S."/>
            <person name="Beckwith C.J."/>
            <person name="Beseler K.G."/>
            <person name="Brison A."/>
            <person name="Carone J.V."/>
            <person name="Caskin T.P."/>
            <person name="Diamond M."/>
            <person name="Durham M.E."/>
            <person name="Foxe J.M."/>
            <person name="Go M."/>
            <person name="Henderson B.A."/>
            <person name="Jones I.B."/>
            <person name="McGettigan J.A."/>
            <person name="Micheletti S.J."/>
            <person name="Nasrallah M.E."/>
            <person name="Ortiz D."/>
            <person name="Piller C.R."/>
            <person name="Privatt S.R."/>
            <person name="Schneider S.L."/>
            <person name="Sharp S."/>
            <person name="Smith T.C."/>
            <person name="Stanton J.D."/>
            <person name="Ullery H.E."/>
            <person name="Wilson R.J."/>
            <person name="Serrano M.G."/>
            <person name="Buck G."/>
            <person name="Lee V."/>
            <person name="Wang Y."/>
            <person name="Carvalho R."/>
            <person name="Voegtly L."/>
            <person name="Shi R."/>
            <person name="Duckworth R."/>
            <person name="Johnson A."/>
            <person name="Loviza R."/>
            <person name="Walstead R."/>
            <person name="Shah Z."/>
            <person name="Kiflezghi M."/>
            <person name="Wade K."/>
            <person name="Ball S.L."/>
            <person name="Bradley K.W."/>
            <person name="Asai D.J."/>
            <person name="Bowman C.A."/>
            <person name="Russell D.A."/>
            <person name="Pope W.H."/>
            <person name="Jacobs-Sera D."/>
            <person name="Hendrix R.W."/>
            <person name="Hatfull G.F."/>
        </authorList>
    </citation>
    <scope>NUCLEOTIDE SEQUENCE [LARGE SCALE GENOMIC DNA]</scope>
    <source>
        <strain evidence="2 3">DSM 27648</strain>
    </source>
</reference>
<feature type="compositionally biased region" description="Acidic residues" evidence="1">
    <location>
        <begin position="117"/>
        <end position="145"/>
    </location>
</feature>